<proteinExistence type="inferred from homology"/>
<comment type="caution">
    <text evidence="3">The sequence shown here is derived from an EMBL/GenBank/DDBJ whole genome shotgun (WGS) entry which is preliminary data.</text>
</comment>
<protein>
    <submittedName>
        <fullName evidence="3">Uncharacterized protein</fullName>
    </submittedName>
</protein>
<sequence>MNRLAGKVAVITGAGSGIGRASAIAFATQGAKVVVTDLYADAADRVAQSITAAGNEATALKVDVGQEADLKQMIATTIETYGRIDILFNNAVNKNPETARDVDFINFNEALFHDNMRVNVLGGVLACKHALPHMLEQASGSIIFTSSTSSIAGEVAQFSYGASKAALNWYVQTIAATFGKQGVRCNAILPGVIRTAALEGWANEEMTRAFLDLQNVPQLGEPEDIANMALFLASDEARYVNGALMRVDGGMSCGTPMVPVVRAYL</sequence>
<dbReference type="CDD" id="cd05233">
    <property type="entry name" value="SDR_c"/>
    <property type="match status" value="1"/>
</dbReference>
<dbReference type="NCBIfam" id="NF005559">
    <property type="entry name" value="PRK07231.1"/>
    <property type="match status" value="1"/>
</dbReference>
<dbReference type="InterPro" id="IPR036291">
    <property type="entry name" value="NAD(P)-bd_dom_sf"/>
</dbReference>
<dbReference type="InterPro" id="IPR002347">
    <property type="entry name" value="SDR_fam"/>
</dbReference>
<name>A0A0F9YYL2_9ZZZZ</name>
<dbReference type="InterPro" id="IPR020904">
    <property type="entry name" value="Sc_DH/Rdtase_CS"/>
</dbReference>
<dbReference type="EMBL" id="LAZR01000006">
    <property type="protein sequence ID" value="KKO09854.1"/>
    <property type="molecule type" value="Genomic_DNA"/>
</dbReference>
<evidence type="ECO:0000256" key="1">
    <source>
        <dbReference type="ARBA" id="ARBA00006484"/>
    </source>
</evidence>
<dbReference type="PANTHER" id="PTHR43477:SF1">
    <property type="entry name" value="DIHYDROANTICAPSIN 7-DEHYDROGENASE"/>
    <property type="match status" value="1"/>
</dbReference>
<dbReference type="Gene3D" id="3.40.50.720">
    <property type="entry name" value="NAD(P)-binding Rossmann-like Domain"/>
    <property type="match status" value="1"/>
</dbReference>
<dbReference type="GO" id="GO:0016491">
    <property type="term" value="F:oxidoreductase activity"/>
    <property type="evidence" value="ECO:0007669"/>
    <property type="project" value="UniProtKB-KW"/>
</dbReference>
<dbReference type="PRINTS" id="PR00081">
    <property type="entry name" value="GDHRDH"/>
</dbReference>
<evidence type="ECO:0000313" key="3">
    <source>
        <dbReference type="EMBL" id="KKO09854.1"/>
    </source>
</evidence>
<accession>A0A0F9YYL2</accession>
<dbReference type="SUPFAM" id="SSF51735">
    <property type="entry name" value="NAD(P)-binding Rossmann-fold domains"/>
    <property type="match status" value="1"/>
</dbReference>
<evidence type="ECO:0000256" key="2">
    <source>
        <dbReference type="ARBA" id="ARBA00023002"/>
    </source>
</evidence>
<dbReference type="PANTHER" id="PTHR43477">
    <property type="entry name" value="DIHYDROANTICAPSIN 7-DEHYDROGENASE"/>
    <property type="match status" value="1"/>
</dbReference>
<organism evidence="3">
    <name type="scientific">marine sediment metagenome</name>
    <dbReference type="NCBI Taxonomy" id="412755"/>
    <lineage>
        <taxon>unclassified sequences</taxon>
        <taxon>metagenomes</taxon>
        <taxon>ecological metagenomes</taxon>
    </lineage>
</organism>
<dbReference type="AlphaFoldDB" id="A0A0F9YYL2"/>
<reference evidence="3" key="1">
    <citation type="journal article" date="2015" name="Nature">
        <title>Complex archaea that bridge the gap between prokaryotes and eukaryotes.</title>
        <authorList>
            <person name="Spang A."/>
            <person name="Saw J.H."/>
            <person name="Jorgensen S.L."/>
            <person name="Zaremba-Niedzwiedzka K."/>
            <person name="Martijn J."/>
            <person name="Lind A.E."/>
            <person name="van Eijk R."/>
            <person name="Schleper C."/>
            <person name="Guy L."/>
            <person name="Ettema T.J."/>
        </authorList>
    </citation>
    <scope>NUCLEOTIDE SEQUENCE</scope>
</reference>
<comment type="similarity">
    <text evidence="1">Belongs to the short-chain dehydrogenases/reductases (SDR) family.</text>
</comment>
<dbReference type="FunFam" id="3.40.50.720:FF:000084">
    <property type="entry name" value="Short-chain dehydrogenase reductase"/>
    <property type="match status" value="1"/>
</dbReference>
<dbReference type="PROSITE" id="PS00061">
    <property type="entry name" value="ADH_SHORT"/>
    <property type="match status" value="1"/>
</dbReference>
<dbReference type="InterPro" id="IPR051122">
    <property type="entry name" value="SDR_DHRS6-like"/>
</dbReference>
<gene>
    <name evidence="3" type="ORF">LCGC14_0033560</name>
</gene>
<dbReference type="Pfam" id="PF13561">
    <property type="entry name" value="adh_short_C2"/>
    <property type="match status" value="1"/>
</dbReference>
<keyword evidence="2" id="KW-0560">Oxidoreductase</keyword>